<dbReference type="RefSeq" id="WP_184813602.1">
    <property type="nucleotide sequence ID" value="NZ_JACHJQ010000006.1"/>
</dbReference>
<reference evidence="3 4" key="1">
    <citation type="submission" date="2020-08" db="EMBL/GenBank/DDBJ databases">
        <title>Genomic Encyclopedia of Type Strains, Phase III (KMG-III): the genomes of soil and plant-associated and newly described type strains.</title>
        <authorList>
            <person name="Whitman W."/>
        </authorList>
    </citation>
    <scope>NUCLEOTIDE SEQUENCE [LARGE SCALE GENOMIC DNA]</scope>
    <source>
        <strain evidence="3 4">CECT 8960</strain>
    </source>
</reference>
<name>A0A7W7Q9G2_9PSEU</name>
<sequence>MGIRAGALALLTAFMISGCAARAPDPEPNLFAEYTRSTNVEHDRYATGGSSGDRRAFFASRYRAEELASRLFLTFECGESLEGDPFDTSCDLDDAVREAVREAGGDEDAPTARVIIVKHADESLALLTLYVADGTLIDSTGETHDGLDDFVDDNDLLSHDDVIMAPRDITAVPGEGRLVTIYGHAPPTWQWWALGGIAVVMLLSGAGFLRRQLRS</sequence>
<keyword evidence="2" id="KW-0732">Signal</keyword>
<comment type="caution">
    <text evidence="3">The sequence shown here is derived from an EMBL/GenBank/DDBJ whole genome shotgun (WGS) entry which is preliminary data.</text>
</comment>
<keyword evidence="4" id="KW-1185">Reference proteome</keyword>
<dbReference type="AlphaFoldDB" id="A0A7W7Q9G2"/>
<gene>
    <name evidence="3" type="ORF">FHR82_005758</name>
</gene>
<evidence type="ECO:0000256" key="1">
    <source>
        <dbReference type="SAM" id="Phobius"/>
    </source>
</evidence>
<dbReference type="PROSITE" id="PS51257">
    <property type="entry name" value="PROKAR_LIPOPROTEIN"/>
    <property type="match status" value="1"/>
</dbReference>
<proteinExistence type="predicted"/>
<feature type="transmembrane region" description="Helical" evidence="1">
    <location>
        <begin position="189"/>
        <end position="209"/>
    </location>
</feature>
<dbReference type="Proteomes" id="UP000520767">
    <property type="component" value="Unassembled WGS sequence"/>
</dbReference>
<keyword evidence="1" id="KW-0472">Membrane</keyword>
<feature type="chain" id="PRO_5031573535" evidence="2">
    <location>
        <begin position="23"/>
        <end position="215"/>
    </location>
</feature>
<keyword evidence="1" id="KW-1133">Transmembrane helix</keyword>
<evidence type="ECO:0000256" key="2">
    <source>
        <dbReference type="SAM" id="SignalP"/>
    </source>
</evidence>
<organism evidence="3 4">
    <name type="scientific">Actinophytocola algeriensis</name>
    <dbReference type="NCBI Taxonomy" id="1768010"/>
    <lineage>
        <taxon>Bacteria</taxon>
        <taxon>Bacillati</taxon>
        <taxon>Actinomycetota</taxon>
        <taxon>Actinomycetes</taxon>
        <taxon>Pseudonocardiales</taxon>
        <taxon>Pseudonocardiaceae</taxon>
    </lineage>
</organism>
<feature type="signal peptide" evidence="2">
    <location>
        <begin position="1"/>
        <end position="22"/>
    </location>
</feature>
<evidence type="ECO:0000313" key="3">
    <source>
        <dbReference type="EMBL" id="MBB4909500.1"/>
    </source>
</evidence>
<accession>A0A7W7Q9G2</accession>
<evidence type="ECO:0000313" key="4">
    <source>
        <dbReference type="Proteomes" id="UP000520767"/>
    </source>
</evidence>
<keyword evidence="1" id="KW-0812">Transmembrane</keyword>
<dbReference type="EMBL" id="JACHJQ010000006">
    <property type="protein sequence ID" value="MBB4909500.1"/>
    <property type="molecule type" value="Genomic_DNA"/>
</dbReference>
<protein>
    <submittedName>
        <fullName evidence="3">Uncharacterized protein</fullName>
    </submittedName>
</protein>